<dbReference type="RefSeq" id="WP_141338058.1">
    <property type="nucleotide sequence ID" value="NZ_JBHMAX010000024.1"/>
</dbReference>
<evidence type="ECO:0000259" key="8">
    <source>
        <dbReference type="Pfam" id="PF02687"/>
    </source>
</evidence>
<evidence type="ECO:0000313" key="9">
    <source>
        <dbReference type="EMBL" id="MFB9733004.1"/>
    </source>
</evidence>
<keyword evidence="3 7" id="KW-0812">Transmembrane</keyword>
<keyword evidence="10" id="KW-1185">Reference proteome</keyword>
<feature type="transmembrane region" description="Helical" evidence="7">
    <location>
        <begin position="16"/>
        <end position="37"/>
    </location>
</feature>
<sequence length="830" mass="82942">MGTWRTAGLASRGRRLLSAAVAIVIGVAFLAASLALLTTAQRGMEDAVAAGVRDADLVLTVEGEGISTEGYDDAAALDDVASVRGETVVMGERTPQEWVAGAPVPVAGVTLLEGRMPAAAGEVVVNADLAEDVPVGETLELAGEALEDAGAPDVTTVEVVGVADFGDTDPMLSFGPAFAADDATLRQVEPELTYGSVMVDLVDGADDPAAREALLAAVPGADLQTGAEAAADRVARLTGGTNVVGAILLGFGAVALLTAAIVIANTFTITLAQRTSELALLRAVGATKRQVRSLVVLEAVVLGLVSSAVGVGVGLLAGTGLLSLGRRFDLGIPLPEGLALTPVVLGVPLLVGLLVTVLASLWPAARATRVSPLAALRPAGPSGDRHRVGRVRIALAVLLVGAGVAAMVHAATSRDMVVGVLGGVVSFVGVLVAAVVLVPAAVRLLGLGARVAGVPGRLAVDNAVRNPGRAAATSAALVVGVTLITMTSVGAATGQRTAMGEIDESYSVDLVLSAGAEYLDDGTDRLDALPVPADRADRVRAVEGVSTARVADTAYLTLGEEMGGGTAAVGIDPARDGDLVRGGEQLASLVPGTVGMSGAMLVMYALEPGDLVEVAGPGGSAELEVVPFALGYDLAVNVADLATLGGDAVAPGAVLVRLAEDVDVADAMGAVADVADESSLQVSGSAAERAVVTQVLDVLVLVTTALLGVAVLIAVVGIANTLSLSVLERHREHALLRGLGLTRGQMRSMLLVEGVLLALVSALVGLGLGLGYAALGVQTILPEGVPVQLAVPWGRVGIIVGVALLAGVLASVLPARRAVRVSPAEGLATA</sequence>
<evidence type="ECO:0000313" key="10">
    <source>
        <dbReference type="Proteomes" id="UP001589613"/>
    </source>
</evidence>
<feature type="transmembrane region" description="Helical" evidence="7">
    <location>
        <begin position="293"/>
        <end position="317"/>
    </location>
</feature>
<dbReference type="PANTHER" id="PTHR30572">
    <property type="entry name" value="MEMBRANE COMPONENT OF TRANSPORTER-RELATED"/>
    <property type="match status" value="1"/>
</dbReference>
<evidence type="ECO:0000256" key="4">
    <source>
        <dbReference type="ARBA" id="ARBA00022989"/>
    </source>
</evidence>
<dbReference type="EMBL" id="JBHMAX010000024">
    <property type="protein sequence ID" value="MFB9733004.1"/>
    <property type="molecule type" value="Genomic_DNA"/>
</dbReference>
<dbReference type="InterPro" id="IPR003838">
    <property type="entry name" value="ABC3_permease_C"/>
</dbReference>
<keyword evidence="5 7" id="KW-0472">Membrane</keyword>
<evidence type="ECO:0000256" key="3">
    <source>
        <dbReference type="ARBA" id="ARBA00022692"/>
    </source>
</evidence>
<feature type="transmembrane region" description="Helical" evidence="7">
    <location>
        <begin position="337"/>
        <end position="362"/>
    </location>
</feature>
<feature type="domain" description="ABC3 transporter permease C-terminal" evidence="8">
    <location>
        <begin position="706"/>
        <end position="823"/>
    </location>
</feature>
<keyword evidence="4 7" id="KW-1133">Transmembrane helix</keyword>
<feature type="transmembrane region" description="Helical" evidence="7">
    <location>
        <begin position="243"/>
        <end position="272"/>
    </location>
</feature>
<protein>
    <submittedName>
        <fullName evidence="9">FtsX-like permease family protein</fullName>
    </submittedName>
</protein>
<evidence type="ECO:0000256" key="5">
    <source>
        <dbReference type="ARBA" id="ARBA00023136"/>
    </source>
</evidence>
<feature type="transmembrane region" description="Helical" evidence="7">
    <location>
        <begin position="393"/>
        <end position="411"/>
    </location>
</feature>
<dbReference type="PANTHER" id="PTHR30572:SF4">
    <property type="entry name" value="ABC TRANSPORTER PERMEASE YTRF"/>
    <property type="match status" value="1"/>
</dbReference>
<proteinExistence type="inferred from homology"/>
<evidence type="ECO:0000256" key="7">
    <source>
        <dbReference type="SAM" id="Phobius"/>
    </source>
</evidence>
<feature type="transmembrane region" description="Helical" evidence="7">
    <location>
        <begin position="417"/>
        <end position="442"/>
    </location>
</feature>
<comment type="subcellular location">
    <subcellularLocation>
        <location evidence="1">Cell membrane</location>
        <topology evidence="1">Multi-pass membrane protein</topology>
    </subcellularLocation>
</comment>
<dbReference type="InterPro" id="IPR050250">
    <property type="entry name" value="Macrolide_Exporter_MacB"/>
</dbReference>
<keyword evidence="2" id="KW-1003">Cell membrane</keyword>
<evidence type="ECO:0000256" key="2">
    <source>
        <dbReference type="ARBA" id="ARBA00022475"/>
    </source>
</evidence>
<dbReference type="Proteomes" id="UP001589613">
    <property type="component" value="Unassembled WGS sequence"/>
</dbReference>
<dbReference type="Pfam" id="PF02687">
    <property type="entry name" value="FtsX"/>
    <property type="match status" value="2"/>
</dbReference>
<name>A0ABV5V5E5_9MICO</name>
<evidence type="ECO:0000256" key="6">
    <source>
        <dbReference type="ARBA" id="ARBA00038076"/>
    </source>
</evidence>
<comment type="caution">
    <text evidence="9">The sequence shown here is derived from an EMBL/GenBank/DDBJ whole genome shotgun (WGS) entry which is preliminary data.</text>
</comment>
<organism evidence="9 10">
    <name type="scientific">Ornithinimicrobium kibberense</name>
    <dbReference type="NCBI Taxonomy" id="282060"/>
    <lineage>
        <taxon>Bacteria</taxon>
        <taxon>Bacillati</taxon>
        <taxon>Actinomycetota</taxon>
        <taxon>Actinomycetes</taxon>
        <taxon>Micrococcales</taxon>
        <taxon>Ornithinimicrobiaceae</taxon>
        <taxon>Ornithinimicrobium</taxon>
    </lineage>
</organism>
<feature type="transmembrane region" description="Helical" evidence="7">
    <location>
        <begin position="793"/>
        <end position="813"/>
    </location>
</feature>
<gene>
    <name evidence="9" type="ORF">ACFFN0_13225</name>
</gene>
<comment type="similarity">
    <text evidence="6">Belongs to the ABC-4 integral membrane protein family.</text>
</comment>
<evidence type="ECO:0000256" key="1">
    <source>
        <dbReference type="ARBA" id="ARBA00004651"/>
    </source>
</evidence>
<feature type="transmembrane region" description="Helical" evidence="7">
    <location>
        <begin position="748"/>
        <end position="773"/>
    </location>
</feature>
<accession>A0ABV5V5E5</accession>
<feature type="transmembrane region" description="Helical" evidence="7">
    <location>
        <begin position="698"/>
        <end position="727"/>
    </location>
</feature>
<feature type="domain" description="ABC3 transporter permease C-terminal" evidence="8">
    <location>
        <begin position="251"/>
        <end position="372"/>
    </location>
</feature>
<reference evidence="9 10" key="1">
    <citation type="submission" date="2024-09" db="EMBL/GenBank/DDBJ databases">
        <authorList>
            <person name="Sun Q."/>
            <person name="Mori K."/>
        </authorList>
    </citation>
    <scope>NUCLEOTIDE SEQUENCE [LARGE SCALE GENOMIC DNA]</scope>
    <source>
        <strain evidence="9 10">JCM 12763</strain>
    </source>
</reference>